<keyword evidence="6 11" id="KW-0067">ATP-binding</keyword>
<evidence type="ECO:0000256" key="8">
    <source>
        <dbReference type="ARBA" id="ARBA00023146"/>
    </source>
</evidence>
<evidence type="ECO:0000256" key="12">
    <source>
        <dbReference type="SAM" id="MobiDB-lite"/>
    </source>
</evidence>
<dbReference type="InterPro" id="IPR002305">
    <property type="entry name" value="aa-tRNA-synth_Ic"/>
</dbReference>
<evidence type="ECO:0000256" key="6">
    <source>
        <dbReference type="ARBA" id="ARBA00022840"/>
    </source>
</evidence>
<dbReference type="EC" id="6.1.1.1" evidence="3"/>
<dbReference type="Proteomes" id="UP000177913">
    <property type="component" value="Unassembled WGS sequence"/>
</dbReference>
<evidence type="ECO:0000256" key="7">
    <source>
        <dbReference type="ARBA" id="ARBA00022917"/>
    </source>
</evidence>
<proteinExistence type="inferred from homology"/>
<dbReference type="InterPro" id="IPR050489">
    <property type="entry name" value="Tyr-tRNA_synthase"/>
</dbReference>
<gene>
    <name evidence="13" type="ORF">A3C25_00645</name>
</gene>
<protein>
    <recommendedName>
        <fullName evidence="3">tyrosine--tRNA ligase</fullName>
        <ecNumber evidence="3">6.1.1.1</ecNumber>
    </recommendedName>
    <alternativeName>
        <fullName evidence="9">Tyrosyl-tRNA synthetase</fullName>
    </alternativeName>
</protein>
<comment type="catalytic activity">
    <reaction evidence="10">
        <text>tRNA(Tyr) + L-tyrosine + ATP = L-tyrosyl-tRNA(Tyr) + AMP + diphosphate + H(+)</text>
        <dbReference type="Rhea" id="RHEA:10220"/>
        <dbReference type="Rhea" id="RHEA-COMP:9706"/>
        <dbReference type="Rhea" id="RHEA-COMP:9707"/>
        <dbReference type="ChEBI" id="CHEBI:15378"/>
        <dbReference type="ChEBI" id="CHEBI:30616"/>
        <dbReference type="ChEBI" id="CHEBI:33019"/>
        <dbReference type="ChEBI" id="CHEBI:58315"/>
        <dbReference type="ChEBI" id="CHEBI:78442"/>
        <dbReference type="ChEBI" id="CHEBI:78536"/>
        <dbReference type="ChEBI" id="CHEBI:456215"/>
        <dbReference type="EC" id="6.1.1.1"/>
    </reaction>
</comment>
<accession>A0A1F7GZ57</accession>
<feature type="region of interest" description="Disordered" evidence="12">
    <location>
        <begin position="217"/>
        <end position="241"/>
    </location>
</feature>
<dbReference type="GO" id="GO:0005737">
    <property type="term" value="C:cytoplasm"/>
    <property type="evidence" value="ECO:0007669"/>
    <property type="project" value="TreeGrafter"/>
</dbReference>
<evidence type="ECO:0000256" key="1">
    <source>
        <dbReference type="ARBA" id="ARBA00002025"/>
    </source>
</evidence>
<dbReference type="AlphaFoldDB" id="A0A1F7GZ57"/>
<keyword evidence="8 11" id="KW-0030">Aminoacyl-tRNA synthetase</keyword>
<sequence>MTIEERLNLIKQVGEEIIQEDELVKLLESGEQLIAYDGFEPSGQIHIAQGIVRAINVNKMTKAGIKFRMWVADWHAMANNKLGGDLDKIKTTGKYFIEVWKASGMDLSKIEFLWASDMVKKSDYWKLVLQVGKSNALRRFIRTAEMMGRQESLNSLTGAHIIYSCMQVADIFMLGAKITQLGMDQRKVNMLAREIGPQLGYWKPVVVSHHMLMGLRPPTPGVEEESRNEVRDKLRDGKTPGVKDKMAKTIALKMSKSLPDSAIFMTDTYEDVKRKIGKAYCPEGIVEENPILEYYKFILFESLDRLGLQNIVVERPQKFGGPVILNSYENLERLFKEKQIHPLDLKNKAIELLDKLLQPVRKHFEENLYAKDLLQKVKSFQITR</sequence>
<dbReference type="FunFam" id="3.40.50.620:FF:000085">
    <property type="entry name" value="Tyrosine--tRNA ligase 1 cytoplasmic"/>
    <property type="match status" value="1"/>
</dbReference>
<evidence type="ECO:0000256" key="4">
    <source>
        <dbReference type="ARBA" id="ARBA00022598"/>
    </source>
</evidence>
<dbReference type="GO" id="GO:0004831">
    <property type="term" value="F:tyrosine-tRNA ligase activity"/>
    <property type="evidence" value="ECO:0007669"/>
    <property type="project" value="UniProtKB-EC"/>
</dbReference>
<dbReference type="SUPFAM" id="SSF52374">
    <property type="entry name" value="Nucleotidylyl transferase"/>
    <property type="match status" value="1"/>
</dbReference>
<keyword evidence="4 11" id="KW-0436">Ligase</keyword>
<evidence type="ECO:0000256" key="5">
    <source>
        <dbReference type="ARBA" id="ARBA00022741"/>
    </source>
</evidence>
<keyword evidence="5 11" id="KW-0547">Nucleotide-binding</keyword>
<evidence type="ECO:0000256" key="2">
    <source>
        <dbReference type="ARBA" id="ARBA00005594"/>
    </source>
</evidence>
<name>A0A1F7GZ57_9BACT</name>
<dbReference type="InterPro" id="IPR023617">
    <property type="entry name" value="Tyr-tRNA-ligase_arc/euk-type"/>
</dbReference>
<evidence type="ECO:0000313" key="14">
    <source>
        <dbReference type="Proteomes" id="UP000177913"/>
    </source>
</evidence>
<comment type="function">
    <text evidence="1">Catalyzes the attachment of tyrosine to tRNA(Tyr) in a two-step reaction: tyrosine is first activated by ATP to form Tyr-AMP and then transferred to the acceptor end of tRNA(Tyr).</text>
</comment>
<dbReference type="PIRSF" id="PIRSF006588">
    <property type="entry name" value="TyrRS_arch_euk"/>
    <property type="match status" value="1"/>
</dbReference>
<evidence type="ECO:0000256" key="3">
    <source>
        <dbReference type="ARBA" id="ARBA00013160"/>
    </source>
</evidence>
<evidence type="ECO:0000313" key="13">
    <source>
        <dbReference type="EMBL" id="OGK24349.1"/>
    </source>
</evidence>
<evidence type="ECO:0000256" key="10">
    <source>
        <dbReference type="ARBA" id="ARBA00048248"/>
    </source>
</evidence>
<dbReference type="PANTHER" id="PTHR46264">
    <property type="entry name" value="TYROSINE-TRNA LIGASE"/>
    <property type="match status" value="1"/>
</dbReference>
<dbReference type="Gene3D" id="3.40.50.620">
    <property type="entry name" value="HUPs"/>
    <property type="match status" value="2"/>
</dbReference>
<comment type="caution">
    <text evidence="13">The sequence shown here is derived from an EMBL/GenBank/DDBJ whole genome shotgun (WGS) entry which is preliminary data.</text>
</comment>
<dbReference type="GO" id="GO:0005524">
    <property type="term" value="F:ATP binding"/>
    <property type="evidence" value="ECO:0007669"/>
    <property type="project" value="UniProtKB-KW"/>
</dbReference>
<dbReference type="InterPro" id="IPR014729">
    <property type="entry name" value="Rossmann-like_a/b/a_fold"/>
</dbReference>
<feature type="compositionally biased region" description="Basic and acidic residues" evidence="12">
    <location>
        <begin position="224"/>
        <end position="241"/>
    </location>
</feature>
<evidence type="ECO:0000256" key="11">
    <source>
        <dbReference type="RuleBase" id="RU363036"/>
    </source>
</evidence>
<dbReference type="Pfam" id="PF00579">
    <property type="entry name" value="tRNA-synt_1b"/>
    <property type="match status" value="2"/>
</dbReference>
<dbReference type="GO" id="GO:0006437">
    <property type="term" value="P:tyrosyl-tRNA aminoacylation"/>
    <property type="evidence" value="ECO:0007669"/>
    <property type="project" value="TreeGrafter"/>
</dbReference>
<dbReference type="NCBIfam" id="NF006330">
    <property type="entry name" value="PRK08560.1"/>
    <property type="match status" value="1"/>
</dbReference>
<organism evidence="13 14">
    <name type="scientific">Candidatus Roizmanbacteria bacterium RIFCSPHIGHO2_02_FULL_38_11</name>
    <dbReference type="NCBI Taxonomy" id="1802039"/>
    <lineage>
        <taxon>Bacteria</taxon>
        <taxon>Candidatus Roizmaniibacteriota</taxon>
    </lineage>
</organism>
<evidence type="ECO:0000256" key="9">
    <source>
        <dbReference type="ARBA" id="ARBA00033323"/>
    </source>
</evidence>
<dbReference type="EMBL" id="MFZO01000035">
    <property type="protein sequence ID" value="OGK24349.1"/>
    <property type="molecule type" value="Genomic_DNA"/>
</dbReference>
<comment type="similarity">
    <text evidence="2 11">Belongs to the class-I aminoacyl-tRNA synthetase family.</text>
</comment>
<dbReference type="PANTHER" id="PTHR46264:SF4">
    <property type="entry name" value="TYROSINE--TRNA LIGASE, CYTOPLASMIC"/>
    <property type="match status" value="1"/>
</dbReference>
<reference evidence="13 14" key="1">
    <citation type="journal article" date="2016" name="Nat. Commun.">
        <title>Thousands of microbial genomes shed light on interconnected biogeochemical processes in an aquifer system.</title>
        <authorList>
            <person name="Anantharaman K."/>
            <person name="Brown C.T."/>
            <person name="Hug L.A."/>
            <person name="Sharon I."/>
            <person name="Castelle C.J."/>
            <person name="Probst A.J."/>
            <person name="Thomas B.C."/>
            <person name="Singh A."/>
            <person name="Wilkins M.J."/>
            <person name="Karaoz U."/>
            <person name="Brodie E.L."/>
            <person name="Williams K.H."/>
            <person name="Hubbard S.S."/>
            <person name="Banfield J.F."/>
        </authorList>
    </citation>
    <scope>NUCLEOTIDE SEQUENCE [LARGE SCALE GENOMIC DNA]</scope>
</reference>
<keyword evidence="7 11" id="KW-0648">Protein biosynthesis</keyword>